<evidence type="ECO:0000256" key="3">
    <source>
        <dbReference type="ARBA" id="ARBA00022475"/>
    </source>
</evidence>
<organism evidence="10 11">
    <name type="scientific">Carboxydichorda subterranea</name>
    <dbReference type="NCBI Taxonomy" id="3109565"/>
    <lineage>
        <taxon>Bacteria</taxon>
        <taxon>Bacillati</taxon>
        <taxon>Bacillota</taxon>
        <taxon>Limnochordia</taxon>
        <taxon>Limnochordales</taxon>
        <taxon>Geochordaceae</taxon>
        <taxon>Carboxydichorda</taxon>
    </lineage>
</organism>
<sequence>MKEPLAPRVALAVLLFFLLGPFLVVFVAAFGRERSLRFPPGSFTLEWFGRVLHQQMFVDGFRTSLVVAVVSTLGALLIGIPLAYATARFDFRGKGLVQLLATAPVIVPELVVGLALLRYFVLTARLPILPSLLIGHTALLIPYAVRVVLASLANVPIDVEQAAVSLGASRLGAFLRVVLPNIRSGMLAAAVLAFITSFNNVSVSLFLTGPGIATLPIQMLVYMEYYYDPSIAALSTLLILFTLLVVQATERVLGLSRYV</sequence>
<dbReference type="Proteomes" id="UP001332192">
    <property type="component" value="Chromosome"/>
</dbReference>
<dbReference type="Gene3D" id="1.10.3720.10">
    <property type="entry name" value="MetI-like"/>
    <property type="match status" value="1"/>
</dbReference>
<keyword evidence="2 8" id="KW-0813">Transport</keyword>
<keyword evidence="3" id="KW-1003">Cell membrane</keyword>
<dbReference type="PROSITE" id="PS50928">
    <property type="entry name" value="ABC_TM1"/>
    <property type="match status" value="1"/>
</dbReference>
<proteinExistence type="inferred from homology"/>
<dbReference type="PANTHER" id="PTHR43357">
    <property type="entry name" value="INNER MEMBRANE ABC TRANSPORTER PERMEASE PROTEIN YDCV"/>
    <property type="match status" value="1"/>
</dbReference>
<accession>A0ABZ1BXU1</accession>
<evidence type="ECO:0000313" key="11">
    <source>
        <dbReference type="Proteomes" id="UP001332192"/>
    </source>
</evidence>
<feature type="domain" description="ABC transmembrane type-1" evidence="9">
    <location>
        <begin position="61"/>
        <end position="249"/>
    </location>
</feature>
<keyword evidence="6 8" id="KW-1133">Transmembrane helix</keyword>
<feature type="transmembrane region" description="Helical" evidence="8">
    <location>
        <begin position="6"/>
        <end position="30"/>
    </location>
</feature>
<dbReference type="Pfam" id="PF00528">
    <property type="entry name" value="BPD_transp_1"/>
    <property type="match status" value="1"/>
</dbReference>
<feature type="transmembrane region" description="Helical" evidence="8">
    <location>
        <begin position="65"/>
        <end position="84"/>
    </location>
</feature>
<keyword evidence="5 8" id="KW-0812">Transmembrane</keyword>
<evidence type="ECO:0000256" key="5">
    <source>
        <dbReference type="ARBA" id="ARBA00022692"/>
    </source>
</evidence>
<comment type="subcellular location">
    <subcellularLocation>
        <location evidence="1">Cell inner membrane</location>
        <topology evidence="1">Multi-pass membrane protein</topology>
    </subcellularLocation>
    <subcellularLocation>
        <location evidence="8">Cell membrane</location>
        <topology evidence="8">Multi-pass membrane protein</topology>
    </subcellularLocation>
</comment>
<feature type="transmembrane region" description="Helical" evidence="8">
    <location>
        <begin position="96"/>
        <end position="121"/>
    </location>
</feature>
<evidence type="ECO:0000256" key="1">
    <source>
        <dbReference type="ARBA" id="ARBA00004429"/>
    </source>
</evidence>
<evidence type="ECO:0000313" key="10">
    <source>
        <dbReference type="EMBL" id="WRP17569.1"/>
    </source>
</evidence>
<dbReference type="InterPro" id="IPR035906">
    <property type="entry name" value="MetI-like_sf"/>
</dbReference>
<dbReference type="RefSeq" id="WP_324716839.1">
    <property type="nucleotide sequence ID" value="NZ_CP141615.1"/>
</dbReference>
<reference evidence="10 11" key="1">
    <citation type="journal article" date="2024" name="Front. Microbiol.">
        <title>Novel thermophilic genera Geochorda gen. nov. and Carboxydochorda gen. nov. from the deep terrestrial subsurface reveal the ecophysiological diversity in the class Limnochordia.</title>
        <authorList>
            <person name="Karnachuk O.V."/>
            <person name="Lukina A.P."/>
            <person name="Avakyan M.R."/>
            <person name="Kadnikov V.V."/>
            <person name="Begmatov S."/>
            <person name="Beletsky A.V."/>
            <person name="Vlasova K.G."/>
            <person name="Novikov A.A."/>
            <person name="Shcherbakova V.A."/>
            <person name="Mardanov A.V."/>
            <person name="Ravin N.V."/>
        </authorList>
    </citation>
    <scope>NUCLEOTIDE SEQUENCE [LARGE SCALE GENOMIC DNA]</scope>
    <source>
        <strain evidence="10 11">L945</strain>
    </source>
</reference>
<dbReference type="EMBL" id="CP141615">
    <property type="protein sequence ID" value="WRP17569.1"/>
    <property type="molecule type" value="Genomic_DNA"/>
</dbReference>
<evidence type="ECO:0000259" key="9">
    <source>
        <dbReference type="PROSITE" id="PS50928"/>
    </source>
</evidence>
<dbReference type="SUPFAM" id="SSF161098">
    <property type="entry name" value="MetI-like"/>
    <property type="match status" value="1"/>
</dbReference>
<dbReference type="CDD" id="cd06261">
    <property type="entry name" value="TM_PBP2"/>
    <property type="match status" value="1"/>
</dbReference>
<feature type="transmembrane region" description="Helical" evidence="8">
    <location>
        <begin position="128"/>
        <end position="149"/>
    </location>
</feature>
<gene>
    <name evidence="10" type="ORF">U7230_00690</name>
</gene>
<evidence type="ECO:0000256" key="8">
    <source>
        <dbReference type="RuleBase" id="RU363032"/>
    </source>
</evidence>
<evidence type="ECO:0000256" key="4">
    <source>
        <dbReference type="ARBA" id="ARBA00022519"/>
    </source>
</evidence>
<evidence type="ECO:0000256" key="7">
    <source>
        <dbReference type="ARBA" id="ARBA00023136"/>
    </source>
</evidence>
<feature type="transmembrane region" description="Helical" evidence="8">
    <location>
        <begin position="227"/>
        <end position="246"/>
    </location>
</feature>
<evidence type="ECO:0000256" key="2">
    <source>
        <dbReference type="ARBA" id="ARBA00022448"/>
    </source>
</evidence>
<evidence type="ECO:0000256" key="6">
    <source>
        <dbReference type="ARBA" id="ARBA00022989"/>
    </source>
</evidence>
<comment type="similarity">
    <text evidence="8">Belongs to the binding-protein-dependent transport system permease family.</text>
</comment>
<dbReference type="PANTHER" id="PTHR43357:SF4">
    <property type="entry name" value="INNER MEMBRANE ABC TRANSPORTER PERMEASE PROTEIN YDCV"/>
    <property type="match status" value="1"/>
</dbReference>
<keyword evidence="4" id="KW-0997">Cell inner membrane</keyword>
<protein>
    <submittedName>
        <fullName evidence="10">ABC transporter permease</fullName>
    </submittedName>
</protein>
<keyword evidence="7 8" id="KW-0472">Membrane</keyword>
<dbReference type="InterPro" id="IPR000515">
    <property type="entry name" value="MetI-like"/>
</dbReference>
<name>A0ABZ1BXU1_9FIRM</name>
<keyword evidence="11" id="KW-1185">Reference proteome</keyword>